<feature type="region of interest" description="Disordered" evidence="2">
    <location>
        <begin position="1"/>
        <end position="86"/>
    </location>
</feature>
<feature type="binding site" evidence="1">
    <location>
        <position position="520"/>
    </location>
    <ligand>
        <name>S-adenosyl-L-methionine</name>
        <dbReference type="ChEBI" id="CHEBI:59789"/>
    </ligand>
</feature>
<dbReference type="SUPFAM" id="SSF53335">
    <property type="entry name" value="S-adenosyl-L-methionine-dependent methyltransferases"/>
    <property type="match status" value="1"/>
</dbReference>
<name>A0AAE1IIJ6_9HYPO</name>
<evidence type="ECO:0000256" key="1">
    <source>
        <dbReference type="HAMAP-Rule" id="MF_03223"/>
    </source>
</evidence>
<keyword evidence="1" id="KW-0808">Transferase</keyword>
<accession>A0AAE1IIJ6</accession>
<dbReference type="CDD" id="cd02440">
    <property type="entry name" value="AdoMet_MTases"/>
    <property type="match status" value="1"/>
</dbReference>
<feature type="binding site" evidence="1">
    <location>
        <position position="482"/>
    </location>
    <ligand>
        <name>S-adenosyl-L-methionine</name>
        <dbReference type="ChEBI" id="CHEBI:59789"/>
    </ligand>
</feature>
<keyword evidence="1" id="KW-0963">Cytoplasm</keyword>
<dbReference type="HAMAP" id="MF_03223">
    <property type="entry name" value="Methyltr_EFM7"/>
    <property type="match status" value="1"/>
</dbReference>
<dbReference type="InterPro" id="IPR044688">
    <property type="entry name" value="SCI-1-like"/>
</dbReference>
<sequence>MPQSSRISTRDGHESRHRHSHQEGGSRRHRDNRSRSPDGSPQRHSGERRRRTSPRRRDREREPRRPRSSDGHHGSSSRASKQASQVAVALPYGARQLSKDDLGAFEALFGEYLSLQKQRSIEDMDDREIRGRWKSFVGKWNRGELAEGWYDPDMFQRILERDPLPKRQPEQQHSPRDAPREAGHPDSAGTEDEDEDYGPVLPGASAGGRRAGVGIPTKDDLALRDELVAESREADREDLRAARKADRKLQKERLEDLVPRAEAGTRERKLEKRQEVNEKMRSFREKSPGGEVRDSELMGGGDSVEDYKKAKEKEQRRKSEREIRREEMERARREEIAEKRRAWQEREDETVIVEPRQAHSADHSFANTPLSPIPFHSVDMEQGDDYGTGGLMDDPEDYYPSTPPPTKQIFTMGSGKEVVLHLVGHSPTEAHHLWNGAKIISDYFEEDPARVRGKTVLELGAASGLPSLVAGILGAKKVVMTDFPDPDLVMNMQKNIDECDETTGPKGHIAKAVDAAGFVWGGDPVPLIARLSSVEDGSSLPVAEKRFDVLILADLLFRHSEHGALVKTIRETMKVSRDSAAYVFFTSYRPWKKDLDMGFFDVAREAGFEVEQVLEKKLEKPLFENDPGDLDVQKTVKGFIVRWPESV</sequence>
<feature type="compositionally biased region" description="Basic and acidic residues" evidence="2">
    <location>
        <begin position="305"/>
        <end position="325"/>
    </location>
</feature>
<protein>
    <recommendedName>
        <fullName evidence="1">Protein N-terminal and lysine N-methyltransferase EFM7</fullName>
        <ecNumber evidence="1">2.1.1.-</ecNumber>
    </recommendedName>
    <alternativeName>
        <fullName evidence="1">Elongation factor methyltransferase 7</fullName>
    </alternativeName>
</protein>
<dbReference type="GO" id="GO:0005737">
    <property type="term" value="C:cytoplasm"/>
    <property type="evidence" value="ECO:0007669"/>
    <property type="project" value="UniProtKB-SubCell"/>
</dbReference>
<dbReference type="PANTHER" id="PTHR34117">
    <property type="entry name" value="STYLE CELL-CYCLE INHIBITOR 1"/>
    <property type="match status" value="1"/>
</dbReference>
<dbReference type="PROSITE" id="PS51560">
    <property type="entry name" value="SAM_MT_NNT1"/>
    <property type="match status" value="1"/>
</dbReference>
<evidence type="ECO:0000313" key="3">
    <source>
        <dbReference type="EMBL" id="KAK4077131.1"/>
    </source>
</evidence>
<comment type="caution">
    <text evidence="3">The sequence shown here is derived from an EMBL/GenBank/DDBJ whole genome shotgun (WGS) entry which is preliminary data.</text>
</comment>
<evidence type="ECO:0000313" key="4">
    <source>
        <dbReference type="Proteomes" id="UP001273209"/>
    </source>
</evidence>
<feature type="binding site" evidence="1">
    <location>
        <begin position="460"/>
        <end position="462"/>
    </location>
    <ligand>
        <name>S-adenosyl-L-methionine</name>
        <dbReference type="ChEBI" id="CHEBI:59789"/>
    </ligand>
</feature>
<dbReference type="PANTHER" id="PTHR34117:SF1">
    <property type="entry name" value="STYLE CELL-CYCLE INHIBITOR 1"/>
    <property type="match status" value="1"/>
</dbReference>
<dbReference type="GO" id="GO:0016279">
    <property type="term" value="F:protein-lysine N-methyltransferase activity"/>
    <property type="evidence" value="ECO:0007669"/>
    <property type="project" value="UniProtKB-UniRule"/>
</dbReference>
<dbReference type="Gene3D" id="3.40.50.150">
    <property type="entry name" value="Vaccinia Virus protein VP39"/>
    <property type="match status" value="1"/>
</dbReference>
<dbReference type="EMBL" id="JAWRVG010000012">
    <property type="protein sequence ID" value="KAK4077131.1"/>
    <property type="molecule type" value="Genomic_DNA"/>
</dbReference>
<organism evidence="3 4">
    <name type="scientific">Trichoderma aggressivum f. europaeum</name>
    <dbReference type="NCBI Taxonomy" id="173218"/>
    <lineage>
        <taxon>Eukaryota</taxon>
        <taxon>Fungi</taxon>
        <taxon>Dikarya</taxon>
        <taxon>Ascomycota</taxon>
        <taxon>Pezizomycotina</taxon>
        <taxon>Sordariomycetes</taxon>
        <taxon>Hypocreomycetidae</taxon>
        <taxon>Hypocreales</taxon>
        <taxon>Hypocreaceae</taxon>
        <taxon>Trichoderma</taxon>
    </lineage>
</organism>
<feature type="binding site" evidence="1">
    <location>
        <position position="434"/>
    </location>
    <ligand>
        <name>S-adenosyl-L-methionine</name>
        <dbReference type="ChEBI" id="CHEBI:59789"/>
    </ligand>
</feature>
<dbReference type="AlphaFoldDB" id="A0AAE1IIJ6"/>
<dbReference type="EC" id="2.1.1.-" evidence="1"/>
<dbReference type="GO" id="GO:0032259">
    <property type="term" value="P:methylation"/>
    <property type="evidence" value="ECO:0007669"/>
    <property type="project" value="UniProtKB-KW"/>
</dbReference>
<dbReference type="GO" id="GO:0071885">
    <property type="term" value="F:N-terminal protein N-methyltransferase activity"/>
    <property type="evidence" value="ECO:0007669"/>
    <property type="project" value="UniProtKB-UniRule"/>
</dbReference>
<evidence type="ECO:0000256" key="2">
    <source>
        <dbReference type="SAM" id="MobiDB-lite"/>
    </source>
</evidence>
<feature type="binding site" evidence="1">
    <location>
        <position position="553"/>
    </location>
    <ligand>
        <name>S-adenosyl-L-methionine</name>
        <dbReference type="ChEBI" id="CHEBI:59789"/>
    </ligand>
</feature>
<keyword evidence="4" id="KW-1185">Reference proteome</keyword>
<keyword evidence="1" id="KW-0489">Methyltransferase</keyword>
<feature type="compositionally biased region" description="Basic and acidic residues" evidence="2">
    <location>
        <begin position="160"/>
        <end position="184"/>
    </location>
</feature>
<gene>
    <name evidence="1" type="primary">EFM7</name>
    <name evidence="3" type="ORF">Triagg1_4098</name>
</gene>
<dbReference type="InterPro" id="IPR025784">
    <property type="entry name" value="EFM7"/>
</dbReference>
<keyword evidence="1" id="KW-0949">S-adenosyl-L-methionine</keyword>
<dbReference type="InterPro" id="IPR029063">
    <property type="entry name" value="SAM-dependent_MTases_sf"/>
</dbReference>
<comment type="function">
    <text evidence="1">S-adenosyl-L-methionine-dependent protein methyltransferase that trimethylates the N-terminal glycine 'Gly-2' of elongation factor 1-alpha, before also catalyzing the mono- and dimethylation of 'Lys-3'.</text>
</comment>
<feature type="compositionally biased region" description="Basic and acidic residues" evidence="2">
    <location>
        <begin position="217"/>
        <end position="296"/>
    </location>
</feature>
<dbReference type="Proteomes" id="UP001273209">
    <property type="component" value="Unassembled WGS sequence"/>
</dbReference>
<proteinExistence type="inferred from homology"/>
<dbReference type="InterPro" id="IPR019410">
    <property type="entry name" value="Methyltransf_16"/>
</dbReference>
<feature type="region of interest" description="Disordered" evidence="2">
    <location>
        <begin position="160"/>
        <end position="325"/>
    </location>
</feature>
<reference evidence="3" key="1">
    <citation type="submission" date="2023-11" db="EMBL/GenBank/DDBJ databases">
        <title>The genome sequences of three competitors of mushroom-forming fungi.</title>
        <authorList>
            <person name="Beijen E."/>
            <person name="Ohm R.A."/>
        </authorList>
    </citation>
    <scope>NUCLEOTIDE SEQUENCE</scope>
    <source>
        <strain evidence="3">CBS 100526</strain>
    </source>
</reference>
<comment type="similarity">
    <text evidence="1">Belongs to the class I-like SAM-binding methyltransferase superfamily. EFM7 family.</text>
</comment>
<comment type="subcellular location">
    <subcellularLocation>
        <location evidence="1">Cytoplasm</location>
    </subcellularLocation>
</comment>
<dbReference type="Pfam" id="PF10294">
    <property type="entry name" value="Methyltransf_16"/>
    <property type="match status" value="1"/>
</dbReference>
<feature type="compositionally biased region" description="Basic and acidic residues" evidence="2">
    <location>
        <begin position="55"/>
        <end position="73"/>
    </location>
</feature>